<evidence type="ECO:0000313" key="2">
    <source>
        <dbReference type="EMBL" id="KAL0476430.1"/>
    </source>
</evidence>
<organism evidence="2 3">
    <name type="scientific">Acrasis kona</name>
    <dbReference type="NCBI Taxonomy" id="1008807"/>
    <lineage>
        <taxon>Eukaryota</taxon>
        <taxon>Discoba</taxon>
        <taxon>Heterolobosea</taxon>
        <taxon>Tetramitia</taxon>
        <taxon>Eutetramitia</taxon>
        <taxon>Acrasidae</taxon>
        <taxon>Acrasis</taxon>
    </lineage>
</organism>
<protein>
    <submittedName>
        <fullName evidence="2">E3 ubiquitin-protein ligase HERC</fullName>
    </submittedName>
</protein>
<dbReference type="PANTHER" id="PTHR45982:SF1">
    <property type="entry name" value="REGULATOR OF CHROMOSOME CONDENSATION"/>
    <property type="match status" value="1"/>
</dbReference>
<dbReference type="InterPro" id="IPR051553">
    <property type="entry name" value="Ran_GTPase-activating"/>
</dbReference>
<proteinExistence type="predicted"/>
<dbReference type="InterPro" id="IPR000408">
    <property type="entry name" value="Reg_chr_condens"/>
</dbReference>
<sequence>MLSMKMKSRKQITFSRVWGWGYNHYGQLGHSDQNVVLTPTLVRNLQGLSVKQMFCGSYVSFALTNDGQVYMSGHLDSSVIMNTAFTRIESLCGIGIVDIAVGCCGHVLTLNEHKQVHVMGSNDYSQLGLMGTYDDQQFAVKMDTSNYGQIVQVAVGGRDKLGCSYLLNDDGQVYSWGCGEHFTLGHGDNDDREEPDLITRLKNVKSLIVGSYHCVAMTSDGKLYGWGRTPEGQLFGISRWGAQYVDIPIDLSTLFQGKTFVGWQLSEEAVDLSKNLRKLVISDRVTMALTLTGKVKSWGVERNYGGVSPVQNVVLEDIDDISCGDKIYLALNSKGAVYQWGAKSGSPGFELDSERPNTLKSLSNIKRVVCYGMHCFALE</sequence>
<accession>A0AAW2YI43</accession>
<dbReference type="AlphaFoldDB" id="A0AAW2YI43"/>
<feature type="repeat" description="RCC1" evidence="1">
    <location>
        <begin position="171"/>
        <end position="220"/>
    </location>
</feature>
<evidence type="ECO:0000256" key="1">
    <source>
        <dbReference type="PROSITE-ProRule" id="PRU00235"/>
    </source>
</evidence>
<dbReference type="PROSITE" id="PS50012">
    <property type="entry name" value="RCC1_3"/>
    <property type="match status" value="2"/>
</dbReference>
<dbReference type="PRINTS" id="PR00633">
    <property type="entry name" value="RCCNDNSATION"/>
</dbReference>
<dbReference type="EMBL" id="JAOPGA020000036">
    <property type="protein sequence ID" value="KAL0476430.1"/>
    <property type="molecule type" value="Genomic_DNA"/>
</dbReference>
<dbReference type="Proteomes" id="UP001431209">
    <property type="component" value="Unassembled WGS sequence"/>
</dbReference>
<dbReference type="Pfam" id="PF00415">
    <property type="entry name" value="RCC1"/>
    <property type="match status" value="2"/>
</dbReference>
<dbReference type="PANTHER" id="PTHR45982">
    <property type="entry name" value="REGULATOR OF CHROMOSOME CONDENSATION"/>
    <property type="match status" value="1"/>
</dbReference>
<name>A0AAW2YI43_9EUKA</name>
<dbReference type="InterPro" id="IPR009091">
    <property type="entry name" value="RCC1/BLIP-II"/>
</dbReference>
<keyword evidence="3" id="KW-1185">Reference proteome</keyword>
<dbReference type="SUPFAM" id="SSF50985">
    <property type="entry name" value="RCC1/BLIP-II"/>
    <property type="match status" value="2"/>
</dbReference>
<reference evidence="2 3" key="1">
    <citation type="submission" date="2024-03" db="EMBL/GenBank/DDBJ databases">
        <title>The Acrasis kona genome and developmental transcriptomes reveal deep origins of eukaryotic multicellular pathways.</title>
        <authorList>
            <person name="Sheikh S."/>
            <person name="Fu C.-J."/>
            <person name="Brown M.W."/>
            <person name="Baldauf S.L."/>
        </authorList>
    </citation>
    <scope>NUCLEOTIDE SEQUENCE [LARGE SCALE GENOMIC DNA]</scope>
    <source>
        <strain evidence="2 3">ATCC MYA-3509</strain>
    </source>
</reference>
<feature type="repeat" description="RCC1" evidence="1">
    <location>
        <begin position="15"/>
        <end position="66"/>
    </location>
</feature>
<comment type="caution">
    <text evidence="2">The sequence shown here is derived from an EMBL/GenBank/DDBJ whole genome shotgun (WGS) entry which is preliminary data.</text>
</comment>
<evidence type="ECO:0000313" key="3">
    <source>
        <dbReference type="Proteomes" id="UP001431209"/>
    </source>
</evidence>
<dbReference type="Gene3D" id="2.130.10.30">
    <property type="entry name" value="Regulator of chromosome condensation 1/beta-lactamase-inhibitor protein II"/>
    <property type="match status" value="3"/>
</dbReference>
<gene>
    <name evidence="2" type="ORF">AKO1_006297</name>
</gene>